<gene>
    <name evidence="2" type="ORF">BT67DRAFT_185883</name>
</gene>
<proteinExistence type="predicted"/>
<dbReference type="AlphaFoldDB" id="A0AAN6ZEY4"/>
<reference evidence="2" key="1">
    <citation type="journal article" date="2023" name="Mol. Phylogenet. Evol.">
        <title>Genome-scale phylogeny and comparative genomics of the fungal order Sordariales.</title>
        <authorList>
            <person name="Hensen N."/>
            <person name="Bonometti L."/>
            <person name="Westerberg I."/>
            <person name="Brannstrom I.O."/>
            <person name="Guillou S."/>
            <person name="Cros-Aarteil S."/>
            <person name="Calhoun S."/>
            <person name="Haridas S."/>
            <person name="Kuo A."/>
            <person name="Mondo S."/>
            <person name="Pangilinan J."/>
            <person name="Riley R."/>
            <person name="LaButti K."/>
            <person name="Andreopoulos B."/>
            <person name="Lipzen A."/>
            <person name="Chen C."/>
            <person name="Yan M."/>
            <person name="Daum C."/>
            <person name="Ng V."/>
            <person name="Clum A."/>
            <person name="Steindorff A."/>
            <person name="Ohm R.A."/>
            <person name="Martin F."/>
            <person name="Silar P."/>
            <person name="Natvig D.O."/>
            <person name="Lalanne C."/>
            <person name="Gautier V."/>
            <person name="Ament-Velasquez S.L."/>
            <person name="Kruys A."/>
            <person name="Hutchinson M.I."/>
            <person name="Powell A.J."/>
            <person name="Barry K."/>
            <person name="Miller A.N."/>
            <person name="Grigoriev I.V."/>
            <person name="Debuchy R."/>
            <person name="Gladieux P."/>
            <person name="Hiltunen Thoren M."/>
            <person name="Johannesson H."/>
        </authorList>
    </citation>
    <scope>NUCLEOTIDE SEQUENCE</scope>
    <source>
        <strain evidence="2">CBS 123565</strain>
    </source>
</reference>
<organism evidence="2 3">
    <name type="scientific">Trichocladium antarcticum</name>
    <dbReference type="NCBI Taxonomy" id="1450529"/>
    <lineage>
        <taxon>Eukaryota</taxon>
        <taxon>Fungi</taxon>
        <taxon>Dikarya</taxon>
        <taxon>Ascomycota</taxon>
        <taxon>Pezizomycotina</taxon>
        <taxon>Sordariomycetes</taxon>
        <taxon>Sordariomycetidae</taxon>
        <taxon>Sordariales</taxon>
        <taxon>Chaetomiaceae</taxon>
        <taxon>Trichocladium</taxon>
    </lineage>
</organism>
<comment type="caution">
    <text evidence="2">The sequence shown here is derived from an EMBL/GenBank/DDBJ whole genome shotgun (WGS) entry which is preliminary data.</text>
</comment>
<name>A0AAN6ZEY4_9PEZI</name>
<dbReference type="EMBL" id="MU853403">
    <property type="protein sequence ID" value="KAK4136610.1"/>
    <property type="molecule type" value="Genomic_DNA"/>
</dbReference>
<feature type="compositionally biased region" description="Polar residues" evidence="1">
    <location>
        <begin position="92"/>
        <end position="104"/>
    </location>
</feature>
<dbReference type="Proteomes" id="UP001304895">
    <property type="component" value="Unassembled WGS sequence"/>
</dbReference>
<keyword evidence="3" id="KW-1185">Reference proteome</keyword>
<sequence>MCTCTYIAFRPFPPRQSAWGDTACTCVVTACLLAACSVAGLQGPSKRFPGWIASPSQHRVPIVLLVLTEFAMSSSSTTHSRAQEHRGRTLPESRTPSRNNSRHSTAQRRRPVLATRFAAGHLSLSSPLTHPKIPPSCHPL</sequence>
<feature type="compositionally biased region" description="Basic and acidic residues" evidence="1">
    <location>
        <begin position="81"/>
        <end position="91"/>
    </location>
</feature>
<accession>A0AAN6ZEY4</accession>
<evidence type="ECO:0000256" key="1">
    <source>
        <dbReference type="SAM" id="MobiDB-lite"/>
    </source>
</evidence>
<feature type="region of interest" description="Disordered" evidence="1">
    <location>
        <begin position="74"/>
        <end position="111"/>
    </location>
</feature>
<evidence type="ECO:0000313" key="2">
    <source>
        <dbReference type="EMBL" id="KAK4136610.1"/>
    </source>
</evidence>
<protein>
    <submittedName>
        <fullName evidence="2">Uncharacterized protein</fullName>
    </submittedName>
</protein>
<reference evidence="2" key="2">
    <citation type="submission" date="2023-05" db="EMBL/GenBank/DDBJ databases">
        <authorList>
            <consortium name="Lawrence Berkeley National Laboratory"/>
            <person name="Steindorff A."/>
            <person name="Hensen N."/>
            <person name="Bonometti L."/>
            <person name="Westerberg I."/>
            <person name="Brannstrom I.O."/>
            <person name="Guillou S."/>
            <person name="Cros-Aarteil S."/>
            <person name="Calhoun S."/>
            <person name="Haridas S."/>
            <person name="Kuo A."/>
            <person name="Mondo S."/>
            <person name="Pangilinan J."/>
            <person name="Riley R."/>
            <person name="Labutti K."/>
            <person name="Andreopoulos B."/>
            <person name="Lipzen A."/>
            <person name="Chen C."/>
            <person name="Yanf M."/>
            <person name="Daum C."/>
            <person name="Ng V."/>
            <person name="Clum A."/>
            <person name="Ohm R."/>
            <person name="Martin F."/>
            <person name="Silar P."/>
            <person name="Natvig D."/>
            <person name="Lalanne C."/>
            <person name="Gautier V."/>
            <person name="Ament-Velasquez S.L."/>
            <person name="Kruys A."/>
            <person name="Hutchinson M.I."/>
            <person name="Powell A.J."/>
            <person name="Barry K."/>
            <person name="Miller A.N."/>
            <person name="Grigoriev I.V."/>
            <person name="Debuchy R."/>
            <person name="Gladieux P."/>
            <person name="Thoren M.H."/>
            <person name="Johannesson H."/>
        </authorList>
    </citation>
    <scope>NUCLEOTIDE SEQUENCE</scope>
    <source>
        <strain evidence="2">CBS 123565</strain>
    </source>
</reference>
<evidence type="ECO:0000313" key="3">
    <source>
        <dbReference type="Proteomes" id="UP001304895"/>
    </source>
</evidence>